<evidence type="ECO:0000256" key="1">
    <source>
        <dbReference type="SAM" id="MobiDB-lite"/>
    </source>
</evidence>
<proteinExistence type="predicted"/>
<feature type="compositionally biased region" description="Polar residues" evidence="1">
    <location>
        <begin position="227"/>
        <end position="247"/>
    </location>
</feature>
<reference evidence="4" key="1">
    <citation type="submission" date="2017-02" db="UniProtKB">
        <authorList>
            <consortium name="WormBaseParasite"/>
        </authorList>
    </citation>
    <scope>IDENTIFICATION</scope>
</reference>
<dbReference type="Proteomes" id="UP000274429">
    <property type="component" value="Unassembled WGS sequence"/>
</dbReference>
<reference evidence="2 3" key="2">
    <citation type="submission" date="2018-11" db="EMBL/GenBank/DDBJ databases">
        <authorList>
            <consortium name="Pathogen Informatics"/>
        </authorList>
    </citation>
    <scope>NUCLEOTIDE SEQUENCE [LARGE SCALE GENOMIC DNA]</scope>
</reference>
<dbReference type="OrthoDB" id="9990982at2759"/>
<feature type="compositionally biased region" description="Polar residues" evidence="1">
    <location>
        <begin position="196"/>
        <end position="217"/>
    </location>
</feature>
<evidence type="ECO:0000313" key="3">
    <source>
        <dbReference type="Proteomes" id="UP000274429"/>
    </source>
</evidence>
<evidence type="ECO:0000313" key="4">
    <source>
        <dbReference type="WBParaSite" id="TTAC_0001075301-mRNA-1"/>
    </source>
</evidence>
<feature type="compositionally biased region" description="Basic and acidic residues" evidence="1">
    <location>
        <begin position="172"/>
        <end position="190"/>
    </location>
</feature>
<gene>
    <name evidence="2" type="ORF">TTAC_LOCUS10736</name>
</gene>
<protein>
    <submittedName>
        <fullName evidence="2 4">Uncharacterized protein</fullName>
    </submittedName>
</protein>
<organism evidence="4">
    <name type="scientific">Hydatigena taeniaeformis</name>
    <name type="common">Feline tapeworm</name>
    <name type="synonym">Taenia taeniaeformis</name>
    <dbReference type="NCBI Taxonomy" id="6205"/>
    <lineage>
        <taxon>Eukaryota</taxon>
        <taxon>Metazoa</taxon>
        <taxon>Spiralia</taxon>
        <taxon>Lophotrochozoa</taxon>
        <taxon>Platyhelminthes</taxon>
        <taxon>Cestoda</taxon>
        <taxon>Eucestoda</taxon>
        <taxon>Cyclophyllidea</taxon>
        <taxon>Taeniidae</taxon>
        <taxon>Hydatigera</taxon>
    </lineage>
</organism>
<dbReference type="WBParaSite" id="TTAC_0001075301-mRNA-1">
    <property type="protein sequence ID" value="TTAC_0001075301-mRNA-1"/>
    <property type="gene ID" value="TTAC_0001075301"/>
</dbReference>
<evidence type="ECO:0000313" key="2">
    <source>
        <dbReference type="EMBL" id="VDM35716.1"/>
    </source>
</evidence>
<sequence>MRPLSPIRVVEALEPSASVLNPCEIHPGAATATAPPGATLFVQVDSTQTPVVSTELQRLSPSLHTTANGVPILTNEFLAEMAACPQHSYLLRQQINTPFEASPPIAAVTVAPPATSNVGGVSASPTADTTCPFEAPPSLSFRDVVKGKQVGGDGYLYLNCLPRAPALRRKSHDPPEPSSDKPLASKRDAAVEVSEVENSTHGESSGSTTQRSTSPGCSETLPRAIGRSSSHSNSIESDLNKPGSSATLPVGGSSTGARKSALKGARGSKISKQIRFTVLNIVAISCIVTVAMATKVIDGAAEGEGGVQVMNVIRFPSTVDSNSTESPGGLGGGPQLRITIWIPNYFALGEADVKHVMGMDLMGNSTLERKPPKSIQLWLNRTSRTEVRLGPNVHRSAVEIYGKLNCY</sequence>
<dbReference type="AlphaFoldDB" id="A0A0R3XB26"/>
<dbReference type="STRING" id="6205.A0A0R3XB26"/>
<feature type="region of interest" description="Disordered" evidence="1">
    <location>
        <begin position="167"/>
        <end position="264"/>
    </location>
</feature>
<dbReference type="EMBL" id="UYWX01022156">
    <property type="protein sequence ID" value="VDM35716.1"/>
    <property type="molecule type" value="Genomic_DNA"/>
</dbReference>
<accession>A0A0R3XB26</accession>
<name>A0A0R3XB26_HYDTA</name>
<keyword evidence="3" id="KW-1185">Reference proteome</keyword>